<dbReference type="Gene3D" id="3.80.10.10">
    <property type="entry name" value="Ribonuclease Inhibitor"/>
    <property type="match status" value="1"/>
</dbReference>
<evidence type="ECO:0000313" key="3">
    <source>
        <dbReference type="Proteomes" id="UP000677228"/>
    </source>
</evidence>
<evidence type="ECO:0000313" key="2">
    <source>
        <dbReference type="EMBL" id="CAF4081856.1"/>
    </source>
</evidence>
<dbReference type="SUPFAM" id="SSF52047">
    <property type="entry name" value="RNI-like"/>
    <property type="match status" value="1"/>
</dbReference>
<comment type="caution">
    <text evidence="1">The sequence shown here is derived from an EMBL/GenBank/DDBJ whole genome shotgun (WGS) entry which is preliminary data.</text>
</comment>
<accession>A0A8S2EQB5</accession>
<dbReference type="InterPro" id="IPR032675">
    <property type="entry name" value="LRR_dom_sf"/>
</dbReference>
<evidence type="ECO:0000313" key="1">
    <source>
        <dbReference type="EMBL" id="CAF1276723.1"/>
    </source>
</evidence>
<gene>
    <name evidence="1" type="ORF">OVA965_LOCUS27446</name>
    <name evidence="2" type="ORF">TMI583_LOCUS28192</name>
</gene>
<reference evidence="1" key="1">
    <citation type="submission" date="2021-02" db="EMBL/GenBank/DDBJ databases">
        <authorList>
            <person name="Nowell W R."/>
        </authorList>
    </citation>
    <scope>NUCLEOTIDE SEQUENCE</scope>
</reference>
<name>A0A8S2EQB5_9BILA</name>
<sequence length="412" mass="47991">TETTTICKIIGWNKLLSMKFFKIWIPGAISFDIMTTSTNIESLTISGECSISKIMKLLKHIQKVKHLSISVDMDNQQPITNLQHLQCLTHLIFKSFRISFERIKLIFHHMPKLKKLKFSGALFKTQFWYDHKWFVTFDYCRLSNYRKLHVYTILHNVLSVHLTSFDVQTFSSIPITSDTFEQVKALDITLCDTSSNSFSSFTRIYPNVTYLTFGSSEENNLTNEDCSLFVEKLSEVVNISNLKTLNICAQDYHFCHIISQLFIKFNMSNLDSLCVTYDLFLAITHHVSQQCLLSIGSISLTDVGSFNIRLFKELVNQTFMNVKYLTFQFTTFDNIYIVLSLILRKIKTLSALSILSFKSNAPFQSCHFRYWIHDYIQLNHLETDYELDDDNDGCMFYMKIEKQKNTIVKTVL</sequence>
<dbReference type="EMBL" id="CAJNOK010018142">
    <property type="protein sequence ID" value="CAF1276723.1"/>
    <property type="molecule type" value="Genomic_DNA"/>
</dbReference>
<organism evidence="1 3">
    <name type="scientific">Didymodactylos carnosus</name>
    <dbReference type="NCBI Taxonomy" id="1234261"/>
    <lineage>
        <taxon>Eukaryota</taxon>
        <taxon>Metazoa</taxon>
        <taxon>Spiralia</taxon>
        <taxon>Gnathifera</taxon>
        <taxon>Rotifera</taxon>
        <taxon>Eurotatoria</taxon>
        <taxon>Bdelloidea</taxon>
        <taxon>Philodinida</taxon>
        <taxon>Philodinidae</taxon>
        <taxon>Didymodactylos</taxon>
    </lineage>
</organism>
<protein>
    <submittedName>
        <fullName evidence="1">Uncharacterized protein</fullName>
    </submittedName>
</protein>
<dbReference type="Proteomes" id="UP000677228">
    <property type="component" value="Unassembled WGS sequence"/>
</dbReference>
<dbReference type="EMBL" id="CAJOBA010039703">
    <property type="protein sequence ID" value="CAF4081856.1"/>
    <property type="molecule type" value="Genomic_DNA"/>
</dbReference>
<dbReference type="Proteomes" id="UP000682733">
    <property type="component" value="Unassembled WGS sequence"/>
</dbReference>
<dbReference type="AlphaFoldDB" id="A0A8S2EQB5"/>
<feature type="non-terminal residue" evidence="1">
    <location>
        <position position="1"/>
    </location>
</feature>
<proteinExistence type="predicted"/>